<dbReference type="EMBL" id="BAAAEN010000003">
    <property type="protein sequence ID" value="GAA0496920.1"/>
    <property type="molecule type" value="Genomic_DNA"/>
</dbReference>
<evidence type="ECO:0000256" key="3">
    <source>
        <dbReference type="ARBA" id="ARBA00023125"/>
    </source>
</evidence>
<comment type="similarity">
    <text evidence="1">Belongs to the LysR transcriptional regulatory family.</text>
</comment>
<dbReference type="InterPro" id="IPR005119">
    <property type="entry name" value="LysR_subst-bd"/>
</dbReference>
<evidence type="ECO:0000256" key="1">
    <source>
        <dbReference type="ARBA" id="ARBA00009437"/>
    </source>
</evidence>
<dbReference type="Pfam" id="PF00126">
    <property type="entry name" value="HTH_1"/>
    <property type="match status" value="1"/>
</dbReference>
<dbReference type="Proteomes" id="UP001501706">
    <property type="component" value="Unassembled WGS sequence"/>
</dbReference>
<evidence type="ECO:0000256" key="4">
    <source>
        <dbReference type="ARBA" id="ARBA00023163"/>
    </source>
</evidence>
<reference evidence="7" key="1">
    <citation type="journal article" date="2019" name="Int. J. Syst. Evol. Microbiol.">
        <title>The Global Catalogue of Microorganisms (GCM) 10K type strain sequencing project: providing services to taxonomists for standard genome sequencing and annotation.</title>
        <authorList>
            <consortium name="The Broad Institute Genomics Platform"/>
            <consortium name="The Broad Institute Genome Sequencing Center for Infectious Disease"/>
            <person name="Wu L."/>
            <person name="Ma J."/>
        </authorList>
    </citation>
    <scope>NUCLEOTIDE SEQUENCE [LARGE SCALE GENOMIC DNA]</scope>
    <source>
        <strain evidence="7">JCM 14330</strain>
    </source>
</reference>
<dbReference type="InterPro" id="IPR050950">
    <property type="entry name" value="HTH-type_LysR_regulators"/>
</dbReference>
<gene>
    <name evidence="6" type="ORF">GCM10009097_11350</name>
</gene>
<evidence type="ECO:0000313" key="7">
    <source>
        <dbReference type="Proteomes" id="UP001501706"/>
    </source>
</evidence>
<dbReference type="InterPro" id="IPR000847">
    <property type="entry name" value="LysR_HTH_N"/>
</dbReference>
<dbReference type="InterPro" id="IPR036388">
    <property type="entry name" value="WH-like_DNA-bd_sf"/>
</dbReference>
<dbReference type="PANTHER" id="PTHR30419">
    <property type="entry name" value="HTH-TYPE TRANSCRIPTIONAL REGULATOR YBHD"/>
    <property type="match status" value="1"/>
</dbReference>
<evidence type="ECO:0000256" key="2">
    <source>
        <dbReference type="ARBA" id="ARBA00023015"/>
    </source>
</evidence>
<comment type="caution">
    <text evidence="6">The sequence shown here is derived from an EMBL/GenBank/DDBJ whole genome shotgun (WGS) entry which is preliminary data.</text>
</comment>
<dbReference type="SUPFAM" id="SSF53850">
    <property type="entry name" value="Periplasmic binding protein-like II"/>
    <property type="match status" value="1"/>
</dbReference>
<dbReference type="Gene3D" id="3.40.190.290">
    <property type="match status" value="1"/>
</dbReference>
<dbReference type="PROSITE" id="PS50931">
    <property type="entry name" value="HTH_LYSR"/>
    <property type="match status" value="1"/>
</dbReference>
<keyword evidence="3" id="KW-0238">DNA-binding</keyword>
<evidence type="ECO:0000313" key="6">
    <source>
        <dbReference type="EMBL" id="GAA0496920.1"/>
    </source>
</evidence>
<dbReference type="RefSeq" id="WP_087837696.1">
    <property type="nucleotide sequence ID" value="NZ_BAAAEN010000003.1"/>
</dbReference>
<dbReference type="SUPFAM" id="SSF46785">
    <property type="entry name" value="Winged helix' DNA-binding domain"/>
    <property type="match status" value="1"/>
</dbReference>
<dbReference type="PANTHER" id="PTHR30419:SF8">
    <property type="entry name" value="NITROGEN ASSIMILATION TRANSCRIPTIONAL ACTIVATOR-RELATED"/>
    <property type="match status" value="1"/>
</dbReference>
<dbReference type="CDD" id="cd08440">
    <property type="entry name" value="PBP2_LTTR_like_4"/>
    <property type="match status" value="1"/>
</dbReference>
<accession>A0ABP3LGC5</accession>
<protein>
    <submittedName>
        <fullName evidence="6">LysR family transcriptional regulator</fullName>
    </submittedName>
</protein>
<dbReference type="InterPro" id="IPR036390">
    <property type="entry name" value="WH_DNA-bd_sf"/>
</dbReference>
<keyword evidence="7" id="KW-1185">Reference proteome</keyword>
<keyword evidence="4" id="KW-0804">Transcription</keyword>
<feature type="domain" description="HTH lysR-type" evidence="5">
    <location>
        <begin position="5"/>
        <end position="61"/>
    </location>
</feature>
<keyword evidence="2" id="KW-0805">Transcription regulation</keyword>
<dbReference type="Gene3D" id="1.10.10.10">
    <property type="entry name" value="Winged helix-like DNA-binding domain superfamily/Winged helix DNA-binding domain"/>
    <property type="match status" value="1"/>
</dbReference>
<evidence type="ECO:0000259" key="5">
    <source>
        <dbReference type="PROSITE" id="PS50931"/>
    </source>
</evidence>
<name>A0ABP3LGC5_9BURK</name>
<sequence length="312" mass="33207">MPEAFKIPQLRQFVIAATRQSLRAAAEETHRTQAAVTLAMQNLEAQVGGSLFEHGHQARLTPLGESVLPLLRELVALHDRVQNEVGLLASGEQGSIALAVMPSLAEEWLPRVLRRFAADHPGVSLKIADVSSPQVGPMVASGEAQLGIAGVGADLAGLRCIPVAQDTFGVVCRRDHPIAGRGRPVPWRILEGEPIIENTTFHALRGHRVAALLQRPHLVIKNRTSLIAAVKAGLGITVLPTLARPAVEHDLAFVPLAAPRIERRVGVLHGEGRSLSPAAAHMLALMLDSLRAFAQAKGARPIAAPAGQPKNQ</sequence>
<dbReference type="Pfam" id="PF03466">
    <property type="entry name" value="LysR_substrate"/>
    <property type="match status" value="1"/>
</dbReference>
<proteinExistence type="inferred from homology"/>
<organism evidence="6 7">
    <name type="scientific">Pigmentiphaga daeguensis</name>
    <dbReference type="NCBI Taxonomy" id="414049"/>
    <lineage>
        <taxon>Bacteria</taxon>
        <taxon>Pseudomonadati</taxon>
        <taxon>Pseudomonadota</taxon>
        <taxon>Betaproteobacteria</taxon>
        <taxon>Burkholderiales</taxon>
        <taxon>Alcaligenaceae</taxon>
        <taxon>Pigmentiphaga</taxon>
    </lineage>
</organism>